<keyword evidence="2" id="KW-1185">Reference proteome</keyword>
<dbReference type="Proteomes" id="UP000015106">
    <property type="component" value="Chromosome 7"/>
</dbReference>
<evidence type="ECO:0000313" key="1">
    <source>
        <dbReference type="EnsemblPlants" id="TuG1812G0700004380.01.T01.cds358749"/>
    </source>
</evidence>
<sequence length="47" mass="5519">MCQNIKSSCTRLHMCNQVCYISPFILFQTFCCMTSFKNKLFNSVDLE</sequence>
<evidence type="ECO:0000313" key="2">
    <source>
        <dbReference type="Proteomes" id="UP000015106"/>
    </source>
</evidence>
<organism evidence="1 2">
    <name type="scientific">Triticum urartu</name>
    <name type="common">Red wild einkorn</name>
    <name type="synonym">Crithodium urartu</name>
    <dbReference type="NCBI Taxonomy" id="4572"/>
    <lineage>
        <taxon>Eukaryota</taxon>
        <taxon>Viridiplantae</taxon>
        <taxon>Streptophyta</taxon>
        <taxon>Embryophyta</taxon>
        <taxon>Tracheophyta</taxon>
        <taxon>Spermatophyta</taxon>
        <taxon>Magnoliopsida</taxon>
        <taxon>Liliopsida</taxon>
        <taxon>Poales</taxon>
        <taxon>Poaceae</taxon>
        <taxon>BOP clade</taxon>
        <taxon>Pooideae</taxon>
        <taxon>Triticodae</taxon>
        <taxon>Triticeae</taxon>
        <taxon>Triticinae</taxon>
        <taxon>Triticum</taxon>
    </lineage>
</organism>
<dbReference type="Gramene" id="TuG1812G0700004380.01.T02">
    <property type="protein sequence ID" value="TuG1812G0700004380.01.T02.cds358751"/>
    <property type="gene ID" value="TuG1812G0700004380.01"/>
</dbReference>
<reference evidence="1" key="3">
    <citation type="submission" date="2022-06" db="UniProtKB">
        <authorList>
            <consortium name="EnsemblPlants"/>
        </authorList>
    </citation>
    <scope>IDENTIFICATION</scope>
</reference>
<dbReference type="AlphaFoldDB" id="A0A8R7R5S2"/>
<accession>A0A8R7R5S2</accession>
<dbReference type="EnsemblPlants" id="TuG1812G0700004380.01.T01">
    <property type="protein sequence ID" value="TuG1812G0700004380.01.T01.cds358749"/>
    <property type="gene ID" value="TuG1812G0700004380.01"/>
</dbReference>
<dbReference type="EnsemblPlants" id="TuG1812G0700004380.01.T02">
    <property type="protein sequence ID" value="TuG1812G0700004380.01.T02.cds358751"/>
    <property type="gene ID" value="TuG1812G0700004380.01"/>
</dbReference>
<reference evidence="1" key="2">
    <citation type="submission" date="2018-03" db="EMBL/GenBank/DDBJ databases">
        <title>The Triticum urartu genome reveals the dynamic nature of wheat genome evolution.</title>
        <authorList>
            <person name="Ling H."/>
            <person name="Ma B."/>
            <person name="Shi X."/>
            <person name="Liu H."/>
            <person name="Dong L."/>
            <person name="Sun H."/>
            <person name="Cao Y."/>
            <person name="Gao Q."/>
            <person name="Zheng S."/>
            <person name="Li Y."/>
            <person name="Yu Y."/>
            <person name="Du H."/>
            <person name="Qi M."/>
            <person name="Li Y."/>
            <person name="Yu H."/>
            <person name="Cui Y."/>
            <person name="Wang N."/>
            <person name="Chen C."/>
            <person name="Wu H."/>
            <person name="Zhao Y."/>
            <person name="Zhang J."/>
            <person name="Li Y."/>
            <person name="Zhou W."/>
            <person name="Zhang B."/>
            <person name="Hu W."/>
            <person name="Eijk M."/>
            <person name="Tang J."/>
            <person name="Witsenboer H."/>
            <person name="Zhao S."/>
            <person name="Li Z."/>
            <person name="Zhang A."/>
            <person name="Wang D."/>
            <person name="Liang C."/>
        </authorList>
    </citation>
    <scope>NUCLEOTIDE SEQUENCE [LARGE SCALE GENOMIC DNA]</scope>
    <source>
        <strain evidence="1">cv. G1812</strain>
    </source>
</reference>
<proteinExistence type="predicted"/>
<reference evidence="2" key="1">
    <citation type="journal article" date="2013" name="Nature">
        <title>Draft genome of the wheat A-genome progenitor Triticum urartu.</title>
        <authorList>
            <person name="Ling H.Q."/>
            <person name="Zhao S."/>
            <person name="Liu D."/>
            <person name="Wang J."/>
            <person name="Sun H."/>
            <person name="Zhang C."/>
            <person name="Fan H."/>
            <person name="Li D."/>
            <person name="Dong L."/>
            <person name="Tao Y."/>
            <person name="Gao C."/>
            <person name="Wu H."/>
            <person name="Li Y."/>
            <person name="Cui Y."/>
            <person name="Guo X."/>
            <person name="Zheng S."/>
            <person name="Wang B."/>
            <person name="Yu K."/>
            <person name="Liang Q."/>
            <person name="Yang W."/>
            <person name="Lou X."/>
            <person name="Chen J."/>
            <person name="Feng M."/>
            <person name="Jian J."/>
            <person name="Zhang X."/>
            <person name="Luo G."/>
            <person name="Jiang Y."/>
            <person name="Liu J."/>
            <person name="Wang Z."/>
            <person name="Sha Y."/>
            <person name="Zhang B."/>
            <person name="Wu H."/>
            <person name="Tang D."/>
            <person name="Shen Q."/>
            <person name="Xue P."/>
            <person name="Zou S."/>
            <person name="Wang X."/>
            <person name="Liu X."/>
            <person name="Wang F."/>
            <person name="Yang Y."/>
            <person name="An X."/>
            <person name="Dong Z."/>
            <person name="Zhang K."/>
            <person name="Zhang X."/>
            <person name="Luo M.C."/>
            <person name="Dvorak J."/>
            <person name="Tong Y."/>
            <person name="Wang J."/>
            <person name="Yang H."/>
            <person name="Li Z."/>
            <person name="Wang D."/>
            <person name="Zhang A."/>
            <person name="Wang J."/>
        </authorList>
    </citation>
    <scope>NUCLEOTIDE SEQUENCE</scope>
    <source>
        <strain evidence="2">cv. G1812</strain>
    </source>
</reference>
<protein>
    <submittedName>
        <fullName evidence="1">Uncharacterized protein</fullName>
    </submittedName>
</protein>
<name>A0A8R7R5S2_TRIUA</name>
<dbReference type="Gramene" id="TuG1812G0700004380.01.T01">
    <property type="protein sequence ID" value="TuG1812G0700004380.01.T01.cds358749"/>
    <property type="gene ID" value="TuG1812G0700004380.01"/>
</dbReference>